<name>A0AAD7NQH6_9AGAR</name>
<reference evidence="1" key="1">
    <citation type="submission" date="2023-03" db="EMBL/GenBank/DDBJ databases">
        <title>Massive genome expansion in bonnet fungi (Mycena s.s.) driven by repeated elements and novel gene families across ecological guilds.</title>
        <authorList>
            <consortium name="Lawrence Berkeley National Laboratory"/>
            <person name="Harder C.B."/>
            <person name="Miyauchi S."/>
            <person name="Viragh M."/>
            <person name="Kuo A."/>
            <person name="Thoen E."/>
            <person name="Andreopoulos B."/>
            <person name="Lu D."/>
            <person name="Skrede I."/>
            <person name="Drula E."/>
            <person name="Henrissat B."/>
            <person name="Morin E."/>
            <person name="Kohler A."/>
            <person name="Barry K."/>
            <person name="LaButti K."/>
            <person name="Morin E."/>
            <person name="Salamov A."/>
            <person name="Lipzen A."/>
            <person name="Mereny Z."/>
            <person name="Hegedus B."/>
            <person name="Baldrian P."/>
            <person name="Stursova M."/>
            <person name="Weitz H."/>
            <person name="Taylor A."/>
            <person name="Grigoriev I.V."/>
            <person name="Nagy L.G."/>
            <person name="Martin F."/>
            <person name="Kauserud H."/>
        </authorList>
    </citation>
    <scope>NUCLEOTIDE SEQUENCE</scope>
    <source>
        <strain evidence="1">CBHHK188m</strain>
    </source>
</reference>
<evidence type="ECO:0000313" key="1">
    <source>
        <dbReference type="EMBL" id="KAJ7770860.1"/>
    </source>
</evidence>
<organism evidence="1 2">
    <name type="scientific">Mycena maculata</name>
    <dbReference type="NCBI Taxonomy" id="230809"/>
    <lineage>
        <taxon>Eukaryota</taxon>
        <taxon>Fungi</taxon>
        <taxon>Dikarya</taxon>
        <taxon>Basidiomycota</taxon>
        <taxon>Agaricomycotina</taxon>
        <taxon>Agaricomycetes</taxon>
        <taxon>Agaricomycetidae</taxon>
        <taxon>Agaricales</taxon>
        <taxon>Marasmiineae</taxon>
        <taxon>Mycenaceae</taxon>
        <taxon>Mycena</taxon>
    </lineage>
</organism>
<evidence type="ECO:0000313" key="2">
    <source>
        <dbReference type="Proteomes" id="UP001215280"/>
    </source>
</evidence>
<sequence>MPKAVPSLPQSPVYSAHLGSSGSPSSELGYGSDMAYTWVGVGTGDGEMSNVVYYAVLQAEGYYAAKQRAAEVISVILYAILFFAMPAPPTNFVDELPQIDINEASHTELIELKKENSDLTAAVSKKQRGNNNALGYKSQVVGWAKKFLLLRALFIDHRMFCAKPTISMDPATIFVNNDLYSNALTVTLYKDILMKFHSLSNNQEYAGLAKDFIREHGDGCSSLILTIRKALPSILKNLNTDADLLTTANTDRRDNPTLGKLLKFPNNRKPALWAPVLFPGPTQDMTQIFMGPAVFKTRFVLSPDKEWASTGAVSGIDWEEQYRSYHKMLTSNMHLPHVRGIFKTVQQSVFTDVKTSPGTTGSDQDNATEDDIVDAMHWFKLGTDSMTDEDDGDVVVWLSPMLSLILLILLRICQVDSVGMGVGVVLGQHAKVTMMPMMWMQMALLQVEHVPEVARSERSLLSADWDTVVSWKEADSNYN</sequence>
<protein>
    <submittedName>
        <fullName evidence="1">Uncharacterized protein</fullName>
    </submittedName>
</protein>
<keyword evidence="2" id="KW-1185">Reference proteome</keyword>
<gene>
    <name evidence="1" type="ORF">DFH07DRAFT_768600</name>
</gene>
<proteinExistence type="predicted"/>
<dbReference type="AlphaFoldDB" id="A0AAD7NQH6"/>
<accession>A0AAD7NQH6</accession>
<dbReference type="EMBL" id="JARJLG010000023">
    <property type="protein sequence ID" value="KAJ7770860.1"/>
    <property type="molecule type" value="Genomic_DNA"/>
</dbReference>
<comment type="caution">
    <text evidence="1">The sequence shown here is derived from an EMBL/GenBank/DDBJ whole genome shotgun (WGS) entry which is preliminary data.</text>
</comment>
<dbReference type="Proteomes" id="UP001215280">
    <property type="component" value="Unassembled WGS sequence"/>
</dbReference>